<dbReference type="Pfam" id="PF07331">
    <property type="entry name" value="TctB"/>
    <property type="match status" value="1"/>
</dbReference>
<dbReference type="EMBL" id="CP054580">
    <property type="protein sequence ID" value="QKS25335.1"/>
    <property type="molecule type" value="Genomic_DNA"/>
</dbReference>
<protein>
    <submittedName>
        <fullName evidence="1">Uncharacterized protein</fullName>
    </submittedName>
</protein>
<accession>A0A1G8SH63</accession>
<sequence length="164" mass="17647">MRDFFAGIAFVIAGIVTIITAQQFPTLPSLQYGPSLFPSLIGGGFCLGGAVLALNALWLRKKAVAQEAHGNPSLAGSLPEKKNWAMLLPPISIVFYILASDYLGAMLTIMIIMFLLMLLRKTSPYIALATSLAVSSAIYFIFSRYLLVPLPQGLLLGGSLPWIS</sequence>
<dbReference type="Proteomes" id="UP000509761">
    <property type="component" value="Chromosome"/>
</dbReference>
<dbReference type="InterPro" id="IPR009936">
    <property type="entry name" value="DUF1468"/>
</dbReference>
<keyword evidence="2" id="KW-1185">Reference proteome</keyword>
<dbReference type="GeneID" id="69281566"/>
<dbReference type="AlphaFoldDB" id="A0A1G8SH63"/>
<evidence type="ECO:0000313" key="1">
    <source>
        <dbReference type="EMBL" id="QKS25335.1"/>
    </source>
</evidence>
<gene>
    <name evidence="1" type="ORF">FX987_03131</name>
</gene>
<dbReference type="RefSeq" id="WP_022521926.1">
    <property type="nucleotide sequence ID" value="NZ_CP054580.1"/>
</dbReference>
<evidence type="ECO:0000313" key="2">
    <source>
        <dbReference type="Proteomes" id="UP000509761"/>
    </source>
</evidence>
<name>A0A1G8SH63_9GAMM</name>
<organism evidence="1 2">
    <name type="scientific">Vreelandella titanicae</name>
    <dbReference type="NCBI Taxonomy" id="664683"/>
    <lineage>
        <taxon>Bacteria</taxon>
        <taxon>Pseudomonadati</taxon>
        <taxon>Pseudomonadota</taxon>
        <taxon>Gammaproteobacteria</taxon>
        <taxon>Oceanospirillales</taxon>
        <taxon>Halomonadaceae</taxon>
        <taxon>Vreelandella</taxon>
    </lineage>
</organism>
<proteinExistence type="predicted"/>
<reference evidence="1 2" key="1">
    <citation type="submission" date="2019-12" db="EMBL/GenBank/DDBJ databases">
        <title>Genome sequencing and assembly of endphytes of Porphyra tenera.</title>
        <authorList>
            <person name="Park J.M."/>
            <person name="Shin R."/>
            <person name="Jo S.H."/>
        </authorList>
    </citation>
    <scope>NUCLEOTIDE SEQUENCE [LARGE SCALE GENOMIC DNA]</scope>
    <source>
        <strain evidence="1 2">GPM3</strain>
    </source>
</reference>